<evidence type="ECO:0000256" key="2">
    <source>
        <dbReference type="ARBA" id="ARBA00023002"/>
    </source>
</evidence>
<comment type="pathway">
    <text evidence="1">Mycotoxin biosynthesis.</text>
</comment>
<dbReference type="Gene3D" id="3.40.630.30">
    <property type="match status" value="1"/>
</dbReference>
<dbReference type="GO" id="GO:0016491">
    <property type="term" value="F:oxidoreductase activity"/>
    <property type="evidence" value="ECO:0007669"/>
    <property type="project" value="UniProtKB-KW"/>
</dbReference>
<dbReference type="PROSITE" id="PS51186">
    <property type="entry name" value="GNAT"/>
    <property type="match status" value="1"/>
</dbReference>
<keyword evidence="6" id="KW-1185">Reference proteome</keyword>
<sequence length="401" mass="45549">MSRVSVRKLTNPTNSEIEAAVTVMNEAFDGQRSIELFTGGDKSLVTPYWRANILAALHSGEVWVASDGTEAIMSIGIWFGPGKELYETKEIESFLELVSHETREWWITKVGHKAYRPLCLKFFGDCLGVKTRIDNWFANVIATHPRYQGRGLATAHIEGIHQKVMREGSYLALGTSGESQERFYRSVGFWERGRMKSEPSDLICFFSRSTAFLIFAITLKLVLLSVVNLRRAEIELLSQRAQSYSYLGDDYPPTWNIGKITTVKLMHGDTSHYELEGPIADMEWDALTPNNGTVYLGPKKMSFSVSMFHQLRCLNIIRKESNRKRHLEGDSQDEGGRTGYIPSELANHCMNYLRQMIICRADTVLDAVKGIPRVDVLREETRCRDWTQVYDAAEKAQPGQM</sequence>
<keyword evidence="2" id="KW-0560">Oxidoreductase</keyword>
<protein>
    <recommendedName>
        <fullName evidence="4">N-acetyltransferase domain-containing protein</fullName>
    </recommendedName>
</protein>
<dbReference type="InterPro" id="IPR000182">
    <property type="entry name" value="GNAT_dom"/>
</dbReference>
<dbReference type="InterPro" id="IPR021765">
    <property type="entry name" value="UstYa-like"/>
</dbReference>
<dbReference type="OrthoDB" id="3687641at2759"/>
<dbReference type="SUPFAM" id="SSF55729">
    <property type="entry name" value="Acyl-CoA N-acyltransferases (Nat)"/>
    <property type="match status" value="1"/>
</dbReference>
<feature type="domain" description="N-acetyltransferase" evidence="4">
    <location>
        <begin position="60"/>
        <end position="220"/>
    </location>
</feature>
<dbReference type="Proteomes" id="UP000559256">
    <property type="component" value="Unassembled WGS sequence"/>
</dbReference>
<evidence type="ECO:0000313" key="5">
    <source>
        <dbReference type="EMBL" id="KAF5334558.1"/>
    </source>
</evidence>
<gene>
    <name evidence="5" type="ORF">D9758_015771</name>
</gene>
<evidence type="ECO:0000256" key="3">
    <source>
        <dbReference type="ARBA" id="ARBA00035112"/>
    </source>
</evidence>
<dbReference type="PANTHER" id="PTHR33365">
    <property type="entry name" value="YALI0B05434P"/>
    <property type="match status" value="1"/>
</dbReference>
<dbReference type="GO" id="GO:0016747">
    <property type="term" value="F:acyltransferase activity, transferring groups other than amino-acyl groups"/>
    <property type="evidence" value="ECO:0007669"/>
    <property type="project" value="InterPro"/>
</dbReference>
<dbReference type="EMBL" id="JAACJM010000258">
    <property type="protein sequence ID" value="KAF5334558.1"/>
    <property type="molecule type" value="Genomic_DNA"/>
</dbReference>
<accession>A0A8H5FFI4</accession>
<reference evidence="5 6" key="1">
    <citation type="journal article" date="2020" name="ISME J.">
        <title>Uncovering the hidden diversity of litter-decomposition mechanisms in mushroom-forming fungi.</title>
        <authorList>
            <person name="Floudas D."/>
            <person name="Bentzer J."/>
            <person name="Ahren D."/>
            <person name="Johansson T."/>
            <person name="Persson P."/>
            <person name="Tunlid A."/>
        </authorList>
    </citation>
    <scope>NUCLEOTIDE SEQUENCE [LARGE SCALE GENOMIC DNA]</scope>
    <source>
        <strain evidence="5 6">CBS 291.85</strain>
    </source>
</reference>
<dbReference type="PANTHER" id="PTHR33365:SF11">
    <property type="entry name" value="TAT PATHWAY SIGNAL SEQUENCE"/>
    <property type="match status" value="1"/>
</dbReference>
<dbReference type="Pfam" id="PF11807">
    <property type="entry name" value="UstYa"/>
    <property type="match status" value="1"/>
</dbReference>
<evidence type="ECO:0000313" key="6">
    <source>
        <dbReference type="Proteomes" id="UP000559256"/>
    </source>
</evidence>
<evidence type="ECO:0000256" key="1">
    <source>
        <dbReference type="ARBA" id="ARBA00004685"/>
    </source>
</evidence>
<name>A0A8H5FFI4_9AGAR</name>
<comment type="similarity">
    <text evidence="3">Belongs to the ustYa family.</text>
</comment>
<proteinExistence type="inferred from homology"/>
<dbReference type="AlphaFoldDB" id="A0A8H5FFI4"/>
<dbReference type="GO" id="GO:0043386">
    <property type="term" value="P:mycotoxin biosynthetic process"/>
    <property type="evidence" value="ECO:0007669"/>
    <property type="project" value="InterPro"/>
</dbReference>
<evidence type="ECO:0000259" key="4">
    <source>
        <dbReference type="PROSITE" id="PS51186"/>
    </source>
</evidence>
<organism evidence="5 6">
    <name type="scientific">Tetrapyrgos nigripes</name>
    <dbReference type="NCBI Taxonomy" id="182062"/>
    <lineage>
        <taxon>Eukaryota</taxon>
        <taxon>Fungi</taxon>
        <taxon>Dikarya</taxon>
        <taxon>Basidiomycota</taxon>
        <taxon>Agaricomycotina</taxon>
        <taxon>Agaricomycetes</taxon>
        <taxon>Agaricomycetidae</taxon>
        <taxon>Agaricales</taxon>
        <taxon>Marasmiineae</taxon>
        <taxon>Marasmiaceae</taxon>
        <taxon>Tetrapyrgos</taxon>
    </lineage>
</organism>
<dbReference type="InterPro" id="IPR016181">
    <property type="entry name" value="Acyl_CoA_acyltransferase"/>
</dbReference>
<comment type="caution">
    <text evidence="5">The sequence shown here is derived from an EMBL/GenBank/DDBJ whole genome shotgun (WGS) entry which is preliminary data.</text>
</comment>